<name>A0A1I2ANM5_9ACTN</name>
<dbReference type="STRING" id="380248.SAMN05216251_103149"/>
<reference evidence="9 10" key="1">
    <citation type="submission" date="2016-10" db="EMBL/GenBank/DDBJ databases">
        <authorList>
            <person name="de Groot N.N."/>
        </authorList>
    </citation>
    <scope>NUCLEOTIDE SEQUENCE [LARGE SCALE GENOMIC DNA]</scope>
    <source>
        <strain evidence="9 10">CGMCC 4.3510</strain>
    </source>
</reference>
<keyword evidence="10" id="KW-1185">Reference proteome</keyword>
<keyword evidence="2" id="KW-1003">Cell membrane</keyword>
<sequence length="163" mass="16852">MWLIGLAGAAVLALLINLAVKQRRREYGVLLAMGEKRGRVIGQQALEIIVVAALAIVLGSLFAPALTQHTGQSLLGKEAGSARHKLDSWKPPAPGSTGLGEGIDQDDKPVENADPTDRITVTLAPSDLITVGAVGLGIGLLATAIPAASVLRLSPRTILTKGK</sequence>
<protein>
    <submittedName>
        <fullName evidence="9">Putative ABC transport system permease protein</fullName>
    </submittedName>
</protein>
<evidence type="ECO:0000256" key="2">
    <source>
        <dbReference type="ARBA" id="ARBA00022475"/>
    </source>
</evidence>
<dbReference type="GO" id="GO:0022857">
    <property type="term" value="F:transmembrane transporter activity"/>
    <property type="evidence" value="ECO:0007669"/>
    <property type="project" value="TreeGrafter"/>
</dbReference>
<dbReference type="AlphaFoldDB" id="A0A1I2ANM5"/>
<dbReference type="RefSeq" id="WP_245795788.1">
    <property type="nucleotide sequence ID" value="NZ_FONG01000003.1"/>
</dbReference>
<evidence type="ECO:0000256" key="1">
    <source>
        <dbReference type="ARBA" id="ARBA00004651"/>
    </source>
</evidence>
<dbReference type="PANTHER" id="PTHR30572">
    <property type="entry name" value="MEMBRANE COMPONENT OF TRANSPORTER-RELATED"/>
    <property type="match status" value="1"/>
</dbReference>
<keyword evidence="3 7" id="KW-0812">Transmembrane</keyword>
<accession>A0A1I2ANM5</accession>
<organism evidence="9 10">
    <name type="scientific">Actinacidiphila alni</name>
    <dbReference type="NCBI Taxonomy" id="380248"/>
    <lineage>
        <taxon>Bacteria</taxon>
        <taxon>Bacillati</taxon>
        <taxon>Actinomycetota</taxon>
        <taxon>Actinomycetes</taxon>
        <taxon>Kitasatosporales</taxon>
        <taxon>Streptomycetaceae</taxon>
        <taxon>Actinacidiphila</taxon>
    </lineage>
</organism>
<dbReference type="Pfam" id="PF02687">
    <property type="entry name" value="FtsX"/>
    <property type="match status" value="1"/>
</dbReference>
<feature type="region of interest" description="Disordered" evidence="6">
    <location>
        <begin position="83"/>
        <end position="114"/>
    </location>
</feature>
<evidence type="ECO:0000256" key="4">
    <source>
        <dbReference type="ARBA" id="ARBA00022989"/>
    </source>
</evidence>
<dbReference type="Proteomes" id="UP000199323">
    <property type="component" value="Unassembled WGS sequence"/>
</dbReference>
<dbReference type="InterPro" id="IPR050250">
    <property type="entry name" value="Macrolide_Exporter_MacB"/>
</dbReference>
<feature type="compositionally biased region" description="Basic and acidic residues" evidence="6">
    <location>
        <begin position="105"/>
        <end position="114"/>
    </location>
</feature>
<gene>
    <name evidence="9" type="ORF">SAMN05216251_103149</name>
</gene>
<dbReference type="GO" id="GO:0005886">
    <property type="term" value="C:plasma membrane"/>
    <property type="evidence" value="ECO:0007669"/>
    <property type="project" value="UniProtKB-SubCell"/>
</dbReference>
<evidence type="ECO:0000256" key="6">
    <source>
        <dbReference type="SAM" id="MobiDB-lite"/>
    </source>
</evidence>
<feature type="domain" description="ABC3 transporter permease C-terminal" evidence="8">
    <location>
        <begin position="2"/>
        <end position="67"/>
    </location>
</feature>
<evidence type="ECO:0000313" key="10">
    <source>
        <dbReference type="Proteomes" id="UP000199323"/>
    </source>
</evidence>
<feature type="transmembrane region" description="Helical" evidence="7">
    <location>
        <begin position="128"/>
        <end position="151"/>
    </location>
</feature>
<evidence type="ECO:0000259" key="8">
    <source>
        <dbReference type="Pfam" id="PF02687"/>
    </source>
</evidence>
<evidence type="ECO:0000256" key="5">
    <source>
        <dbReference type="ARBA" id="ARBA00023136"/>
    </source>
</evidence>
<evidence type="ECO:0000256" key="7">
    <source>
        <dbReference type="SAM" id="Phobius"/>
    </source>
</evidence>
<feature type="transmembrane region" description="Helical" evidence="7">
    <location>
        <begin position="45"/>
        <end position="67"/>
    </location>
</feature>
<evidence type="ECO:0000313" key="9">
    <source>
        <dbReference type="EMBL" id="SFE45158.1"/>
    </source>
</evidence>
<dbReference type="EMBL" id="FONG01000003">
    <property type="protein sequence ID" value="SFE45158.1"/>
    <property type="molecule type" value="Genomic_DNA"/>
</dbReference>
<comment type="subcellular location">
    <subcellularLocation>
        <location evidence="1">Cell membrane</location>
        <topology evidence="1">Multi-pass membrane protein</topology>
    </subcellularLocation>
</comment>
<keyword evidence="4 7" id="KW-1133">Transmembrane helix</keyword>
<dbReference type="PANTHER" id="PTHR30572:SF9">
    <property type="entry name" value="ABC TRANSPORTER PERMEASE PROTEIN"/>
    <property type="match status" value="1"/>
</dbReference>
<dbReference type="InterPro" id="IPR003838">
    <property type="entry name" value="ABC3_permease_C"/>
</dbReference>
<proteinExistence type="predicted"/>
<keyword evidence="5 7" id="KW-0472">Membrane</keyword>
<evidence type="ECO:0000256" key="3">
    <source>
        <dbReference type="ARBA" id="ARBA00022692"/>
    </source>
</evidence>